<dbReference type="Pfam" id="PF04616">
    <property type="entry name" value="Glyco_hydro_43"/>
    <property type="match status" value="1"/>
</dbReference>
<dbReference type="InterPro" id="IPR023296">
    <property type="entry name" value="Glyco_hydro_beta-prop_sf"/>
</dbReference>
<dbReference type="SUPFAM" id="SSF75005">
    <property type="entry name" value="Arabinanase/levansucrase/invertase"/>
    <property type="match status" value="1"/>
</dbReference>
<comment type="pathway">
    <text evidence="1">Glycan metabolism; L-arabinan degradation.</text>
</comment>
<evidence type="ECO:0000256" key="1">
    <source>
        <dbReference type="ARBA" id="ARBA00004834"/>
    </source>
</evidence>
<dbReference type="Proteomes" id="UP001155241">
    <property type="component" value="Unassembled WGS sequence"/>
</dbReference>
<evidence type="ECO:0000256" key="6">
    <source>
        <dbReference type="RuleBase" id="RU361187"/>
    </source>
</evidence>
<keyword evidence="3 6" id="KW-0378">Hydrolase</keyword>
<dbReference type="AlphaFoldDB" id="A0A9X2FEG9"/>
<organism evidence="7 8">
    <name type="scientific">Aeoliella straminimaris</name>
    <dbReference type="NCBI Taxonomy" id="2954799"/>
    <lineage>
        <taxon>Bacteria</taxon>
        <taxon>Pseudomonadati</taxon>
        <taxon>Planctomycetota</taxon>
        <taxon>Planctomycetia</taxon>
        <taxon>Pirellulales</taxon>
        <taxon>Lacipirellulaceae</taxon>
        <taxon>Aeoliella</taxon>
    </lineage>
</organism>
<accession>A0A9X2FEG9</accession>
<dbReference type="PANTHER" id="PTHR43301:SF3">
    <property type="entry name" value="ARABINAN ENDO-1,5-ALPHA-L-ARABINOSIDASE A-RELATED"/>
    <property type="match status" value="1"/>
</dbReference>
<dbReference type="EMBL" id="JAMXLR010000092">
    <property type="protein sequence ID" value="MCO6047570.1"/>
    <property type="molecule type" value="Genomic_DNA"/>
</dbReference>
<dbReference type="GO" id="GO:0004553">
    <property type="term" value="F:hydrolase activity, hydrolyzing O-glycosyl compounds"/>
    <property type="evidence" value="ECO:0007669"/>
    <property type="project" value="InterPro"/>
</dbReference>
<name>A0A9X2FEG9_9BACT</name>
<feature type="site" description="Important for catalytic activity, responsible for pKa modulation of the active site Glu and correct orientation of both the proton donor and substrate" evidence="5">
    <location>
        <position position="182"/>
    </location>
</feature>
<protein>
    <submittedName>
        <fullName evidence="7">Family 43 glycosylhydrolase</fullName>
    </submittedName>
</protein>
<dbReference type="PANTHER" id="PTHR43301">
    <property type="entry name" value="ARABINAN ENDO-1,5-ALPHA-L-ARABINOSIDASE"/>
    <property type="match status" value="1"/>
</dbReference>
<comment type="caution">
    <text evidence="7">The sequence shown here is derived from an EMBL/GenBank/DDBJ whole genome shotgun (WGS) entry which is preliminary data.</text>
</comment>
<evidence type="ECO:0000256" key="3">
    <source>
        <dbReference type="ARBA" id="ARBA00022801"/>
    </source>
</evidence>
<keyword evidence="4 6" id="KW-0326">Glycosidase</keyword>
<dbReference type="InterPro" id="IPR006710">
    <property type="entry name" value="Glyco_hydro_43"/>
</dbReference>
<keyword evidence="8" id="KW-1185">Reference proteome</keyword>
<reference evidence="7" key="1">
    <citation type="submission" date="2022-06" db="EMBL/GenBank/DDBJ databases">
        <title>Aeoliella straminimaris, a novel planctomycete from sediments.</title>
        <authorList>
            <person name="Vitorino I.R."/>
            <person name="Lage O.M."/>
        </authorList>
    </citation>
    <scope>NUCLEOTIDE SEQUENCE</scope>
    <source>
        <strain evidence="7">ICT_H6.2</strain>
    </source>
</reference>
<dbReference type="InterPro" id="IPR050727">
    <property type="entry name" value="GH43_arabinanases"/>
</dbReference>
<sequence>MTASTAGSAMHWTIAMWFGLILVVSSAATLADDPEAAPRFTVGEFTHIYDPSVNEDEKWYINDHCLIRGKDKRWHMFGITREEPARPQDEIHFAHATAKSLLQQPWQKHAFALTVARGEPWWEAHLWAPHVVEHDGTYYMYYCAGGPDSQHYRINLATSSDLFNWTRHPENPMVIDGFDARDPCVRREGDQWAMYYTATRPAKQGNHVVMKATSDNLTEWRNEHEVFTHPKVGTFGGPTESPFVVERAGKQYLFVCTNTPYDNTAVYESDTSEEWKLEDQIGDFPAHCAEVIRDGDRWYVTRAGWGRGGLYIAELKWAE</sequence>
<dbReference type="GO" id="GO:0005975">
    <property type="term" value="P:carbohydrate metabolic process"/>
    <property type="evidence" value="ECO:0007669"/>
    <property type="project" value="InterPro"/>
</dbReference>
<dbReference type="RefSeq" id="WP_252855680.1">
    <property type="nucleotide sequence ID" value="NZ_JAMXLR010000092.1"/>
</dbReference>
<dbReference type="Gene3D" id="2.115.10.20">
    <property type="entry name" value="Glycosyl hydrolase domain, family 43"/>
    <property type="match status" value="2"/>
</dbReference>
<evidence type="ECO:0000256" key="4">
    <source>
        <dbReference type="ARBA" id="ARBA00023295"/>
    </source>
</evidence>
<comment type="similarity">
    <text evidence="2 6">Belongs to the glycosyl hydrolase 43 family.</text>
</comment>
<evidence type="ECO:0000256" key="5">
    <source>
        <dbReference type="PIRSR" id="PIRSR606710-2"/>
    </source>
</evidence>
<evidence type="ECO:0000256" key="2">
    <source>
        <dbReference type="ARBA" id="ARBA00009865"/>
    </source>
</evidence>
<proteinExistence type="inferred from homology"/>
<evidence type="ECO:0000313" key="8">
    <source>
        <dbReference type="Proteomes" id="UP001155241"/>
    </source>
</evidence>
<gene>
    <name evidence="7" type="ORF">NG895_27005</name>
</gene>
<evidence type="ECO:0000313" key="7">
    <source>
        <dbReference type="EMBL" id="MCO6047570.1"/>
    </source>
</evidence>